<accession>A0A426DGN2</accession>
<comment type="similarity">
    <text evidence="1 4">Belongs to the short-chain dehydrogenases/reductases (SDR) family.</text>
</comment>
<dbReference type="Gene3D" id="3.40.50.720">
    <property type="entry name" value="NAD(P)-binding Rossmann-like Domain"/>
    <property type="match status" value="1"/>
</dbReference>
<dbReference type="InterPro" id="IPR020904">
    <property type="entry name" value="Sc_DH/Rdtase_CS"/>
</dbReference>
<dbReference type="EMBL" id="RHJS01000002">
    <property type="protein sequence ID" value="RRK31915.1"/>
    <property type="molecule type" value="Genomic_DNA"/>
</dbReference>
<evidence type="ECO:0000313" key="6">
    <source>
        <dbReference type="Proteomes" id="UP000274920"/>
    </source>
</evidence>
<dbReference type="PANTHER" id="PTHR43391">
    <property type="entry name" value="RETINOL DEHYDROGENASE-RELATED"/>
    <property type="match status" value="1"/>
</dbReference>
<dbReference type="InterPro" id="IPR002347">
    <property type="entry name" value="SDR_fam"/>
</dbReference>
<dbReference type="GO" id="GO:0016491">
    <property type="term" value="F:oxidoreductase activity"/>
    <property type="evidence" value="ECO:0007669"/>
    <property type="project" value="UniProtKB-KW"/>
</dbReference>
<keyword evidence="3" id="KW-0560">Oxidoreductase</keyword>
<sequence>MKIAVVTGASSGIGREFVKQMGHFYRDLDEIWVIARREHRLLELNQLSRVPIRILEGDLLEEEVYEKLEKLLQEEAPDIRMLVNGAGFGKSGTVEEILKEDPKTQLEMIGLNCTALSRVTFCCLPCLSRGSRIIQMASAAAFSPQPAFAVYAATKAYVLSFSRSLGAELKSRGIYVTAVCPGPVDTEFFQVSGQLENPLKKLVKVKAQGVVRKALLDSRRGKDISVYGLPMKCAHTASKLLPHRLILKLMNPG</sequence>
<dbReference type="AlphaFoldDB" id="A0A426DGN2"/>
<dbReference type="Pfam" id="PF00106">
    <property type="entry name" value="adh_short"/>
    <property type="match status" value="1"/>
</dbReference>
<name>A0A426DGN2_9FIRM</name>
<dbReference type="InterPro" id="IPR036291">
    <property type="entry name" value="NAD(P)-bd_dom_sf"/>
</dbReference>
<dbReference type="GO" id="GO:0005829">
    <property type="term" value="C:cytosol"/>
    <property type="evidence" value="ECO:0007669"/>
    <property type="project" value="TreeGrafter"/>
</dbReference>
<dbReference type="PRINTS" id="PR00081">
    <property type="entry name" value="GDHRDH"/>
</dbReference>
<dbReference type="SUPFAM" id="SSF51735">
    <property type="entry name" value="NAD(P)-binding Rossmann-fold domains"/>
    <property type="match status" value="1"/>
</dbReference>
<comment type="caution">
    <text evidence="5">The sequence shown here is derived from an EMBL/GenBank/DDBJ whole genome shotgun (WGS) entry which is preliminary data.</text>
</comment>
<evidence type="ECO:0000256" key="2">
    <source>
        <dbReference type="ARBA" id="ARBA00022857"/>
    </source>
</evidence>
<evidence type="ECO:0000313" key="5">
    <source>
        <dbReference type="EMBL" id="RRK31915.1"/>
    </source>
</evidence>
<dbReference type="PRINTS" id="PR00080">
    <property type="entry name" value="SDRFAMILY"/>
</dbReference>
<evidence type="ECO:0000256" key="1">
    <source>
        <dbReference type="ARBA" id="ARBA00006484"/>
    </source>
</evidence>
<dbReference type="RefSeq" id="WP_125127494.1">
    <property type="nucleotide sequence ID" value="NZ_RHJS01000002.1"/>
</dbReference>
<dbReference type="PROSITE" id="PS00061">
    <property type="entry name" value="ADH_SHORT"/>
    <property type="match status" value="1"/>
</dbReference>
<dbReference type="CDD" id="cd05233">
    <property type="entry name" value="SDR_c"/>
    <property type="match status" value="1"/>
</dbReference>
<protein>
    <submittedName>
        <fullName evidence="5">SDR family NAD(P)-dependent oxidoreductase</fullName>
    </submittedName>
</protein>
<keyword evidence="2" id="KW-0521">NADP</keyword>
<organism evidence="5 6">
    <name type="scientific">Schaedlerella arabinosiphila</name>
    <dbReference type="NCBI Taxonomy" id="2044587"/>
    <lineage>
        <taxon>Bacteria</taxon>
        <taxon>Bacillati</taxon>
        <taxon>Bacillota</taxon>
        <taxon>Clostridia</taxon>
        <taxon>Lachnospirales</taxon>
        <taxon>Lachnospiraceae</taxon>
        <taxon>Schaedlerella</taxon>
    </lineage>
</organism>
<evidence type="ECO:0000256" key="3">
    <source>
        <dbReference type="ARBA" id="ARBA00023002"/>
    </source>
</evidence>
<evidence type="ECO:0000256" key="4">
    <source>
        <dbReference type="RuleBase" id="RU000363"/>
    </source>
</evidence>
<dbReference type="Proteomes" id="UP000274920">
    <property type="component" value="Unassembled WGS sequence"/>
</dbReference>
<keyword evidence="6" id="KW-1185">Reference proteome</keyword>
<reference evidence="5" key="1">
    <citation type="submission" date="2018-10" db="EMBL/GenBank/DDBJ databases">
        <title>Schaedlerella arabinophila gen. nov. sp. nov., isolated from the mouse intestinal tract and comparative analysis with the genome of the closely related altered Schaedler flora strain ASF502.</title>
        <authorList>
            <person name="Miyake S."/>
            <person name="Soh M."/>
            <person name="Seedorf H."/>
        </authorList>
    </citation>
    <scope>NUCLEOTIDE SEQUENCE [LARGE SCALE GENOMIC DNA]</scope>
    <source>
        <strain evidence="5">DSM 106076</strain>
    </source>
</reference>
<dbReference type="PANTHER" id="PTHR43391:SF14">
    <property type="entry name" value="DEHYDROGENASE_REDUCTASE SDR FAMILY PROTEIN 7-LIKE"/>
    <property type="match status" value="1"/>
</dbReference>
<proteinExistence type="inferred from homology"/>
<gene>
    <name evidence="5" type="ORF">EBB54_11435</name>
</gene>